<keyword evidence="4" id="KW-1185">Reference proteome</keyword>
<dbReference type="RefSeq" id="WP_169076013.1">
    <property type="nucleotide sequence ID" value="NZ_JABBXH010000004.1"/>
</dbReference>
<dbReference type="AlphaFoldDB" id="A0A7Y0LDU2"/>
<gene>
    <name evidence="3" type="ORF">HII17_14215</name>
</gene>
<dbReference type="EMBL" id="JABBXH010000004">
    <property type="protein sequence ID" value="NMP32713.1"/>
    <property type="molecule type" value="Genomic_DNA"/>
</dbReference>
<evidence type="ECO:0000313" key="3">
    <source>
        <dbReference type="EMBL" id="NMP32713.1"/>
    </source>
</evidence>
<evidence type="ECO:0000313" key="4">
    <source>
        <dbReference type="Proteomes" id="UP000568664"/>
    </source>
</evidence>
<sequence>MKYLCCSLLLLVSNVALSQKSDLTTDYEFSSIELLIEQEVGRIVLPQIYQNLGINIAVSPLPADRAQYVANSGLKGGEIMRIWSYGKENSSLLRVATPYYKLETMAFILRGSGVEINKKEDLEKYRIAKVRGVKHTNNITKWLPNVYNTTSTQNMMNLLLKGKVDVALTNTLDGVTVIKRLGFSNIVPIEKSLATEPLYHYIHKKHRHLVPLVDNEIKRLKQSGKLEIMIKNAEKKVIEQYDQA</sequence>
<reference evidence="3 4" key="1">
    <citation type="submission" date="2020-04" db="EMBL/GenBank/DDBJ databases">
        <title>Thalassotalea sp. M1531, isolated from the surface of marine red alga.</title>
        <authorList>
            <person name="Pang L."/>
            <person name="Lu D.-C."/>
        </authorList>
    </citation>
    <scope>NUCLEOTIDE SEQUENCE [LARGE SCALE GENOMIC DNA]</scope>
    <source>
        <strain evidence="3 4">M1531</strain>
    </source>
</reference>
<comment type="caution">
    <text evidence="3">The sequence shown here is derived from an EMBL/GenBank/DDBJ whole genome shotgun (WGS) entry which is preliminary data.</text>
</comment>
<feature type="chain" id="PRO_5031114815" evidence="2">
    <location>
        <begin position="19"/>
        <end position="244"/>
    </location>
</feature>
<dbReference type="Gene3D" id="3.40.190.10">
    <property type="entry name" value="Periplasmic binding protein-like II"/>
    <property type="match status" value="2"/>
</dbReference>
<accession>A0A7Y0LDU2</accession>
<evidence type="ECO:0000256" key="2">
    <source>
        <dbReference type="SAM" id="SignalP"/>
    </source>
</evidence>
<keyword evidence="2" id="KW-0732">Signal</keyword>
<comment type="similarity">
    <text evidence="1">Belongs to the bacterial solute-binding protein 3 family.</text>
</comment>
<name>A0A7Y0LDU2_9GAMM</name>
<dbReference type="SUPFAM" id="SSF53850">
    <property type="entry name" value="Periplasmic binding protein-like II"/>
    <property type="match status" value="1"/>
</dbReference>
<dbReference type="Proteomes" id="UP000568664">
    <property type="component" value="Unassembled WGS sequence"/>
</dbReference>
<organism evidence="3 4">
    <name type="scientific">Thalassotalea algicola</name>
    <dbReference type="NCBI Taxonomy" id="2716224"/>
    <lineage>
        <taxon>Bacteria</taxon>
        <taxon>Pseudomonadati</taxon>
        <taxon>Pseudomonadota</taxon>
        <taxon>Gammaproteobacteria</taxon>
        <taxon>Alteromonadales</taxon>
        <taxon>Colwelliaceae</taxon>
        <taxon>Thalassotalea</taxon>
    </lineage>
</organism>
<feature type="signal peptide" evidence="2">
    <location>
        <begin position="1"/>
        <end position="18"/>
    </location>
</feature>
<dbReference type="PANTHER" id="PTHR35936:SF17">
    <property type="entry name" value="ARGININE-BINDING EXTRACELLULAR PROTEIN ARTP"/>
    <property type="match status" value="1"/>
</dbReference>
<proteinExistence type="inferred from homology"/>
<dbReference type="PANTHER" id="PTHR35936">
    <property type="entry name" value="MEMBRANE-BOUND LYTIC MUREIN TRANSGLYCOSYLASE F"/>
    <property type="match status" value="1"/>
</dbReference>
<protein>
    <submittedName>
        <fullName evidence="3">Transporter substrate-binding domain-containing protein</fullName>
    </submittedName>
</protein>
<evidence type="ECO:0000256" key="1">
    <source>
        <dbReference type="ARBA" id="ARBA00010333"/>
    </source>
</evidence>